<accession>A0ABS2CH60</accession>
<feature type="region of interest" description="Disordered" evidence="1">
    <location>
        <begin position="37"/>
        <end position="78"/>
    </location>
</feature>
<sequence>MAKAFRRSGRGADRRFVATLDADEREVVASLMDQVHDLLEPPGHPSTGDDAFDDLVAGLDLTGGDEPPAPVDEGPRDPALDRLLPSAHREDDAAAAEFRRLTEGGLRHRKARALAASAAVLRADADKVALDEGQARSFLTALTDVRLVLGERLDLRTDEDLELLERAATSLDDDEPLVHVIALYDFLTWLQETLAGALLRG</sequence>
<dbReference type="Pfam" id="PF09438">
    <property type="entry name" value="DUF2017"/>
    <property type="match status" value="1"/>
</dbReference>
<dbReference type="EMBL" id="JAFDVD010000003">
    <property type="protein sequence ID" value="MBM6399150.1"/>
    <property type="molecule type" value="Genomic_DNA"/>
</dbReference>
<organism evidence="2 3">
    <name type="scientific">Phycicoccus sonneratiae</name>
    <dbReference type="NCBI Taxonomy" id="2807628"/>
    <lineage>
        <taxon>Bacteria</taxon>
        <taxon>Bacillati</taxon>
        <taxon>Actinomycetota</taxon>
        <taxon>Actinomycetes</taxon>
        <taxon>Micrococcales</taxon>
        <taxon>Intrasporangiaceae</taxon>
        <taxon>Phycicoccus</taxon>
    </lineage>
</organism>
<dbReference type="RefSeq" id="WP_204129624.1">
    <property type="nucleotide sequence ID" value="NZ_JAFDVD010000003.1"/>
</dbReference>
<evidence type="ECO:0000313" key="2">
    <source>
        <dbReference type="EMBL" id="MBM6399150.1"/>
    </source>
</evidence>
<keyword evidence="3" id="KW-1185">Reference proteome</keyword>
<reference evidence="2" key="1">
    <citation type="submission" date="2021-02" db="EMBL/GenBank/DDBJ databases">
        <title>Phycicoccus sp. MQZ13P-5T, whole genome shotgun sequence.</title>
        <authorList>
            <person name="Tuo L."/>
        </authorList>
    </citation>
    <scope>NUCLEOTIDE SEQUENCE</scope>
    <source>
        <strain evidence="2">MQZ13P-5</strain>
    </source>
</reference>
<comment type="caution">
    <text evidence="2">The sequence shown here is derived from an EMBL/GenBank/DDBJ whole genome shotgun (WGS) entry which is preliminary data.</text>
</comment>
<evidence type="ECO:0000256" key="1">
    <source>
        <dbReference type="SAM" id="MobiDB-lite"/>
    </source>
</evidence>
<gene>
    <name evidence="2" type="ORF">JQN70_01990</name>
</gene>
<proteinExistence type="predicted"/>
<dbReference type="Proteomes" id="UP001430172">
    <property type="component" value="Unassembled WGS sequence"/>
</dbReference>
<evidence type="ECO:0000313" key="3">
    <source>
        <dbReference type="Proteomes" id="UP001430172"/>
    </source>
</evidence>
<dbReference type="InterPro" id="IPR018561">
    <property type="entry name" value="AosR"/>
</dbReference>
<protein>
    <submittedName>
        <fullName evidence="2">DUF2017 domain-containing protein</fullName>
    </submittedName>
</protein>
<name>A0ABS2CH60_9MICO</name>